<organism evidence="9">
    <name type="scientific">Brugia malayi</name>
    <name type="common">Filarial nematode worm</name>
    <dbReference type="NCBI Taxonomy" id="6279"/>
    <lineage>
        <taxon>Eukaryota</taxon>
        <taxon>Metazoa</taxon>
        <taxon>Ecdysozoa</taxon>
        <taxon>Nematoda</taxon>
        <taxon>Chromadorea</taxon>
        <taxon>Rhabditida</taxon>
        <taxon>Spirurina</taxon>
        <taxon>Spiruromorpha</taxon>
        <taxon>Filarioidea</taxon>
        <taxon>Onchocercidae</taxon>
        <taxon>Brugia</taxon>
    </lineage>
</organism>
<dbReference type="InterPro" id="IPR008271">
    <property type="entry name" value="Ser/Thr_kinase_AS"/>
</dbReference>
<keyword evidence="6" id="KW-0175">Coiled coil</keyword>
<sequence length="561" mass="65428">MDESEISMEEEFSGGESSQIRRQNVEDEDSPWPVTRQQYRLEEIIGNGSTSIVYRGICTERNEICAIKRVDLENYSLSQLGREIRGLKECRHSNIVRYYTSFYVGQNLWIVMQLLDRGSLRQIMDRLIMSLGGRFALNRGLLTQPVIATILKEILAGLEYIHDSKLVHGDIKASNILISSEGNVQLADFGPSIWVENEERTRKNMPGTVCYLAPEIAVLESNDVKNDAYTLYVDIWSLGITTLEMAAGYPPYHNKVTSMTLKWIRKNDPPNLDTYEERDYSEYGKKYRHFVSSCLKKNAKQRWTAKKLITHPFITTTAQSSEYLTHTFLEGSQSLPTTSDDKQRAISRQLPPIVDVNENVENVPVDAGWDYDIEVEEEPRINRINKTPSHPPVRIPPSAELSMTVSIIRYEEKEDESERVIMATELLYTCRNSIEEQVFQLVKERKLEPKYLVLVAANLCKVTTAAQRQDLGGKHFAFVIEQNNQSVTVLEICITVWYYTTDHHHHHQHYHHYQQQRLRQRQRQWQEQQQQQQRQQRQQQQQQQLLLLQQEQQQQQQEQQQ</sequence>
<keyword evidence="10" id="KW-1185">Reference proteome</keyword>
<dbReference type="PANTHER" id="PTHR48012:SF16">
    <property type="entry name" value="NON-SPECIFIC SERINE_THREONINE PROTEIN KINASE"/>
    <property type="match status" value="1"/>
</dbReference>
<evidence type="ECO:0000256" key="3">
    <source>
        <dbReference type="ARBA" id="ARBA00022741"/>
    </source>
</evidence>
<dbReference type="PANTHER" id="PTHR48012">
    <property type="entry name" value="STERILE20-LIKE KINASE, ISOFORM B-RELATED"/>
    <property type="match status" value="1"/>
</dbReference>
<dbReference type="PROSITE" id="PS00108">
    <property type="entry name" value="PROTEIN_KINASE_ST"/>
    <property type="match status" value="1"/>
</dbReference>
<feature type="binding site" evidence="5">
    <location>
        <position position="68"/>
    </location>
    <ligand>
        <name>ATP</name>
        <dbReference type="ChEBI" id="CHEBI:30616"/>
    </ligand>
</feature>
<dbReference type="RefSeq" id="XP_042937380.1">
    <property type="nucleotide sequence ID" value="XM_043081446.1"/>
</dbReference>
<evidence type="ECO:0000313" key="9">
    <source>
        <dbReference type="EMBL" id="VIO97861.1"/>
    </source>
</evidence>
<protein>
    <recommendedName>
        <fullName evidence="2">non-specific serine/threonine protein kinase</fullName>
        <ecNumber evidence="2">2.7.11.1</ecNumber>
    </recommendedName>
</protein>
<dbReference type="PROSITE" id="PS00107">
    <property type="entry name" value="PROTEIN_KINASE_ATP"/>
    <property type="match status" value="1"/>
</dbReference>
<dbReference type="InterPro" id="IPR011009">
    <property type="entry name" value="Kinase-like_dom_sf"/>
</dbReference>
<reference evidence="11" key="3">
    <citation type="submission" date="2022-04" db="UniProtKB">
        <authorList>
            <consortium name="WormBaseParasite"/>
        </authorList>
    </citation>
    <scope>IDENTIFICATION</scope>
</reference>
<name>A0A4E9FLK8_BRUMA</name>
<dbReference type="KEGG" id="bmy:BM_BM10455"/>
<evidence type="ECO:0000256" key="1">
    <source>
        <dbReference type="ARBA" id="ARBA00008874"/>
    </source>
</evidence>
<keyword evidence="9" id="KW-0418">Kinase</keyword>
<dbReference type="InterPro" id="IPR017441">
    <property type="entry name" value="Protein_kinase_ATP_BS"/>
</dbReference>
<evidence type="ECO:0000256" key="7">
    <source>
        <dbReference type="SAM" id="MobiDB-lite"/>
    </source>
</evidence>
<keyword evidence="3 5" id="KW-0547">Nucleotide-binding</keyword>
<evidence type="ECO:0000256" key="2">
    <source>
        <dbReference type="ARBA" id="ARBA00012513"/>
    </source>
</evidence>
<reference evidence="10" key="1">
    <citation type="journal article" date="2007" name="Science">
        <title>Draft genome of the filarial nematode parasite Brugia malayi.</title>
        <authorList>
            <person name="Ghedin E."/>
            <person name="Wang S."/>
            <person name="Spiro D."/>
            <person name="Caler E."/>
            <person name="Zhao Q."/>
            <person name="Crabtree J."/>
            <person name="Allen J.E."/>
            <person name="Delcher A.L."/>
            <person name="Guiliano D.B."/>
            <person name="Miranda-Saavedra D."/>
            <person name="Angiuoli S.V."/>
            <person name="Creasy T."/>
            <person name="Amedeo P."/>
            <person name="Haas B."/>
            <person name="El-Sayed N.M."/>
            <person name="Wortman J.R."/>
            <person name="Feldblyum T."/>
            <person name="Tallon L."/>
            <person name="Schatz M."/>
            <person name="Shumway M."/>
            <person name="Koo H."/>
            <person name="Salzberg S.L."/>
            <person name="Schobel S."/>
            <person name="Pertea M."/>
            <person name="Pop M."/>
            <person name="White O."/>
            <person name="Barton G.J."/>
            <person name="Carlow C.K."/>
            <person name="Crawford M.J."/>
            <person name="Daub J."/>
            <person name="Dimmic M.W."/>
            <person name="Estes C.F."/>
            <person name="Foster J.M."/>
            <person name="Ganatra M."/>
            <person name="Gregory W.F."/>
            <person name="Johnson N.M."/>
            <person name="Jin J."/>
            <person name="Komuniecki R."/>
            <person name="Korf I."/>
            <person name="Kumar S."/>
            <person name="Laney S."/>
            <person name="Li B.W."/>
            <person name="Li W."/>
            <person name="Lindblom T.H."/>
            <person name="Lustigman S."/>
            <person name="Ma D."/>
            <person name="Maina C.V."/>
            <person name="Martin D.M."/>
            <person name="McCarter J.P."/>
            <person name="McReynolds L."/>
            <person name="Mitreva M."/>
            <person name="Nutman T.B."/>
            <person name="Parkinson J."/>
            <person name="Peregrin-Alvarez J.M."/>
            <person name="Poole C."/>
            <person name="Ren Q."/>
            <person name="Saunders L."/>
            <person name="Sluder A.E."/>
            <person name="Smith K."/>
            <person name="Stanke M."/>
            <person name="Unnasch T.R."/>
            <person name="Ware J."/>
            <person name="Wei A.D."/>
            <person name="Weil G."/>
            <person name="Williams D.J."/>
            <person name="Zhang Y."/>
            <person name="Williams S.A."/>
            <person name="Fraser-Liggett C."/>
            <person name="Slatko B."/>
            <person name="Blaxter M.L."/>
            <person name="Scott A.L."/>
        </authorList>
    </citation>
    <scope>NUCLEOTIDE SEQUENCE</scope>
    <source>
        <strain evidence="10">FR3</strain>
    </source>
</reference>
<evidence type="ECO:0000313" key="11">
    <source>
        <dbReference type="WBParaSite" id="Bm10455.1"/>
    </source>
</evidence>
<dbReference type="Gene3D" id="1.10.510.10">
    <property type="entry name" value="Transferase(Phosphotransferase) domain 1"/>
    <property type="match status" value="1"/>
</dbReference>
<feature type="compositionally biased region" description="Acidic residues" evidence="7">
    <location>
        <begin position="1"/>
        <end position="13"/>
    </location>
</feature>
<dbReference type="Gene3D" id="3.30.200.20">
    <property type="entry name" value="Phosphorylase Kinase, domain 1"/>
    <property type="match status" value="1"/>
</dbReference>
<dbReference type="CTD" id="6097294"/>
<dbReference type="Pfam" id="PF00069">
    <property type="entry name" value="Pkinase"/>
    <property type="match status" value="1"/>
</dbReference>
<proteinExistence type="inferred from homology"/>
<dbReference type="InterPro" id="IPR000719">
    <property type="entry name" value="Prot_kinase_dom"/>
</dbReference>
<evidence type="ECO:0000259" key="8">
    <source>
        <dbReference type="PROSITE" id="PS50011"/>
    </source>
</evidence>
<evidence type="ECO:0000313" key="10">
    <source>
        <dbReference type="Proteomes" id="UP000006672"/>
    </source>
</evidence>
<feature type="domain" description="Protein kinase" evidence="8">
    <location>
        <begin position="39"/>
        <end position="314"/>
    </location>
</feature>
<dbReference type="OrthoDB" id="248923at2759"/>
<evidence type="ECO:0000256" key="6">
    <source>
        <dbReference type="SAM" id="Coils"/>
    </source>
</evidence>
<dbReference type="InterPro" id="IPR050629">
    <property type="entry name" value="STE20/SPS1-PAK"/>
</dbReference>
<feature type="coiled-coil region" evidence="6">
    <location>
        <begin position="515"/>
        <end position="558"/>
    </location>
</feature>
<dbReference type="EC" id="2.7.11.1" evidence="2"/>
<dbReference type="GO" id="GO:0005524">
    <property type="term" value="F:ATP binding"/>
    <property type="evidence" value="ECO:0007669"/>
    <property type="project" value="UniProtKB-UniRule"/>
</dbReference>
<dbReference type="Proteomes" id="UP000006672">
    <property type="component" value="Unassembled WGS sequence"/>
</dbReference>
<dbReference type="SMART" id="SM00220">
    <property type="entry name" value="S_TKc"/>
    <property type="match status" value="1"/>
</dbReference>
<dbReference type="GO" id="GO:0004674">
    <property type="term" value="F:protein serine/threonine kinase activity"/>
    <property type="evidence" value="ECO:0007669"/>
    <property type="project" value="UniProtKB-EC"/>
</dbReference>
<dbReference type="PROSITE" id="PS50011">
    <property type="entry name" value="PROTEIN_KINASE_DOM"/>
    <property type="match status" value="1"/>
</dbReference>
<dbReference type="GO" id="GO:0005737">
    <property type="term" value="C:cytoplasm"/>
    <property type="evidence" value="ECO:0007669"/>
    <property type="project" value="TreeGrafter"/>
</dbReference>
<gene>
    <name evidence="9" type="primary">Bm10455</name>
    <name evidence="9" type="ORF">BM_BM10455</name>
</gene>
<keyword evidence="9" id="KW-0808">Transferase</keyword>
<dbReference type="AlphaFoldDB" id="A0A4E9FLK8"/>
<keyword evidence="4 5" id="KW-0067">ATP-binding</keyword>
<dbReference type="SUPFAM" id="SSF56112">
    <property type="entry name" value="Protein kinase-like (PK-like)"/>
    <property type="match status" value="1"/>
</dbReference>
<comment type="similarity">
    <text evidence="1">Belongs to the protein kinase superfamily. STE Ser/Thr protein kinase family. STE20 subfamily.</text>
</comment>
<dbReference type="GeneID" id="6097294"/>
<dbReference type="WBParaSite" id="Bm10455.1">
    <property type="protein sequence ID" value="Bm10455.1"/>
    <property type="gene ID" value="WBGene00230716"/>
</dbReference>
<feature type="region of interest" description="Disordered" evidence="7">
    <location>
        <begin position="1"/>
        <end position="32"/>
    </location>
</feature>
<reference evidence="9" key="2">
    <citation type="submission" date="2019-04" db="EMBL/GenBank/DDBJ databases">
        <authorList>
            <person name="Howe K."/>
            <person name="Paulini M."/>
            <person name="Williams G."/>
        </authorList>
    </citation>
    <scope>NUCLEOTIDE SEQUENCE [LARGE SCALE GENOMIC DNA]</scope>
    <source>
        <strain evidence="9">FR3</strain>
    </source>
</reference>
<evidence type="ECO:0000256" key="5">
    <source>
        <dbReference type="PROSITE-ProRule" id="PRU10141"/>
    </source>
</evidence>
<evidence type="ECO:0000256" key="4">
    <source>
        <dbReference type="ARBA" id="ARBA00022840"/>
    </source>
</evidence>
<accession>A0A4E9FLK8</accession>
<accession>A0A8L7YHW2</accession>
<dbReference type="EMBL" id="CAAKNF010000195">
    <property type="protein sequence ID" value="VIO97861.1"/>
    <property type="molecule type" value="Genomic_DNA"/>
</dbReference>